<evidence type="ECO:0000256" key="1">
    <source>
        <dbReference type="SAM" id="MobiDB-lite"/>
    </source>
</evidence>
<comment type="caution">
    <text evidence="2">The sequence shown here is derived from an EMBL/GenBank/DDBJ whole genome shotgun (WGS) entry which is preliminary data.</text>
</comment>
<protein>
    <submittedName>
        <fullName evidence="2">Uncharacterized protein</fullName>
    </submittedName>
</protein>
<evidence type="ECO:0000313" key="3">
    <source>
        <dbReference type="EMBL" id="KAF4744001.1"/>
    </source>
</evidence>
<name>A0A7J6P203_PEROL</name>
<dbReference type="EMBL" id="JABANM010007597">
    <property type="protein sequence ID" value="KAF4744001.1"/>
    <property type="molecule type" value="Genomic_DNA"/>
</dbReference>
<dbReference type="AlphaFoldDB" id="A0A7J6P203"/>
<gene>
    <name evidence="3" type="ORF">FOZ62_021593</name>
    <name evidence="2" type="ORF">FOZ63_007631</name>
</gene>
<reference evidence="4 5" key="1">
    <citation type="submission" date="2020-04" db="EMBL/GenBank/DDBJ databases">
        <title>Perkinsus olseni comparative genomics.</title>
        <authorList>
            <person name="Bogema D.R."/>
        </authorList>
    </citation>
    <scope>NUCLEOTIDE SEQUENCE [LARGE SCALE GENOMIC DNA]</scope>
    <source>
        <strain evidence="3">ATCC PRA-205</strain>
        <strain evidence="2 4">ATCC PRA-207</strain>
    </source>
</reference>
<feature type="region of interest" description="Disordered" evidence="1">
    <location>
        <begin position="100"/>
        <end position="124"/>
    </location>
</feature>
<evidence type="ECO:0000313" key="2">
    <source>
        <dbReference type="EMBL" id="KAF4689810.1"/>
    </source>
</evidence>
<dbReference type="Proteomes" id="UP000574390">
    <property type="component" value="Unassembled WGS sequence"/>
</dbReference>
<proteinExistence type="predicted"/>
<dbReference type="EMBL" id="JABANO010039794">
    <property type="protein sequence ID" value="KAF4689810.1"/>
    <property type="molecule type" value="Genomic_DNA"/>
</dbReference>
<keyword evidence="4" id="KW-1185">Reference proteome</keyword>
<dbReference type="Proteomes" id="UP000553632">
    <property type="component" value="Unassembled WGS sequence"/>
</dbReference>
<organism evidence="2 4">
    <name type="scientific">Perkinsus olseni</name>
    <name type="common">Perkinsus atlanticus</name>
    <dbReference type="NCBI Taxonomy" id="32597"/>
    <lineage>
        <taxon>Eukaryota</taxon>
        <taxon>Sar</taxon>
        <taxon>Alveolata</taxon>
        <taxon>Perkinsozoa</taxon>
        <taxon>Perkinsea</taxon>
        <taxon>Perkinsida</taxon>
        <taxon>Perkinsidae</taxon>
        <taxon>Perkinsus</taxon>
    </lineage>
</organism>
<sequence length="124" mass="13400">MPRLHVSFDSVFEVPADLAISRVLITCPKGFRHLITTNSALSTQIQLEGFVPVNGSYVALTQDDHAFALSIDRDLPMSSGSGVECSSSYTLPFQMGSVRAMRTPPLSPPSSSPASMSRSAREQR</sequence>
<evidence type="ECO:0000313" key="4">
    <source>
        <dbReference type="Proteomes" id="UP000553632"/>
    </source>
</evidence>
<evidence type="ECO:0000313" key="5">
    <source>
        <dbReference type="Proteomes" id="UP000574390"/>
    </source>
</evidence>
<accession>A0A7J6P203</accession>